<comment type="caution">
    <text evidence="2">The sequence shown here is derived from an EMBL/GenBank/DDBJ whole genome shotgun (WGS) entry which is preliminary data.</text>
</comment>
<proteinExistence type="predicted"/>
<protein>
    <submittedName>
        <fullName evidence="2">VOC family protein</fullName>
    </submittedName>
</protein>
<reference evidence="2 3" key="1">
    <citation type="submission" date="2023-09" db="EMBL/GenBank/DDBJ databases">
        <authorList>
            <person name="Rey-Velasco X."/>
        </authorList>
    </citation>
    <scope>NUCLEOTIDE SEQUENCE [LARGE SCALE GENOMIC DNA]</scope>
    <source>
        <strain evidence="2 3">F158</strain>
    </source>
</reference>
<dbReference type="PROSITE" id="PS51819">
    <property type="entry name" value="VOC"/>
    <property type="match status" value="1"/>
</dbReference>
<dbReference type="EMBL" id="JAVRHL010000004">
    <property type="protein sequence ID" value="MDT0684208.1"/>
    <property type="molecule type" value="Genomic_DNA"/>
</dbReference>
<dbReference type="InterPro" id="IPR029068">
    <property type="entry name" value="Glyas_Bleomycin-R_OHBP_Dase"/>
</dbReference>
<dbReference type="SUPFAM" id="SSF54593">
    <property type="entry name" value="Glyoxalase/Bleomycin resistance protein/Dihydroxybiphenyl dioxygenase"/>
    <property type="match status" value="1"/>
</dbReference>
<dbReference type="InterPro" id="IPR052164">
    <property type="entry name" value="Anthracycline_SecMetBiosynth"/>
</dbReference>
<keyword evidence="3" id="KW-1185">Reference proteome</keyword>
<dbReference type="Proteomes" id="UP001265259">
    <property type="component" value="Unassembled WGS sequence"/>
</dbReference>
<dbReference type="PANTHER" id="PTHR33993:SF1">
    <property type="entry name" value="GLYOXALASE FAMILY PROTEIN"/>
    <property type="match status" value="1"/>
</dbReference>
<dbReference type="RefSeq" id="WP_311693481.1">
    <property type="nucleotide sequence ID" value="NZ_JAVRHL010000004.1"/>
</dbReference>
<sequence>MAGASSDDTLKIDYVEFGSSDLPATQAFFGDVFGWTFTEYGDHYRDISGAGLGGGVHDEGAGPPLVILKTDDLDGSLRKVREAGAEITQGIFEFPGGRRFHFTAPGGVKLAVWTED</sequence>
<name>A0ABU3DKT9_9RHOB</name>
<accession>A0ABU3DKT9</accession>
<feature type="domain" description="VOC" evidence="1">
    <location>
        <begin position="11"/>
        <end position="115"/>
    </location>
</feature>
<gene>
    <name evidence="2" type="ORF">RM543_16105</name>
</gene>
<dbReference type="InterPro" id="IPR004360">
    <property type="entry name" value="Glyas_Fos-R_dOase_dom"/>
</dbReference>
<dbReference type="InterPro" id="IPR037523">
    <property type="entry name" value="VOC_core"/>
</dbReference>
<evidence type="ECO:0000313" key="2">
    <source>
        <dbReference type="EMBL" id="MDT0684208.1"/>
    </source>
</evidence>
<evidence type="ECO:0000313" key="3">
    <source>
        <dbReference type="Proteomes" id="UP001265259"/>
    </source>
</evidence>
<dbReference type="Pfam" id="PF00903">
    <property type="entry name" value="Glyoxalase"/>
    <property type="match status" value="1"/>
</dbReference>
<dbReference type="PANTHER" id="PTHR33993">
    <property type="entry name" value="GLYOXALASE-RELATED"/>
    <property type="match status" value="1"/>
</dbReference>
<dbReference type="CDD" id="cd07247">
    <property type="entry name" value="SgaA_N_like"/>
    <property type="match status" value="1"/>
</dbReference>
<evidence type="ECO:0000259" key="1">
    <source>
        <dbReference type="PROSITE" id="PS51819"/>
    </source>
</evidence>
<dbReference type="Gene3D" id="3.10.180.10">
    <property type="entry name" value="2,3-Dihydroxybiphenyl 1,2-Dioxygenase, domain 1"/>
    <property type="match status" value="1"/>
</dbReference>
<organism evidence="2 3">
    <name type="scientific">Tropicimonas omnivorans</name>
    <dbReference type="NCBI Taxonomy" id="3075590"/>
    <lineage>
        <taxon>Bacteria</taxon>
        <taxon>Pseudomonadati</taxon>
        <taxon>Pseudomonadota</taxon>
        <taxon>Alphaproteobacteria</taxon>
        <taxon>Rhodobacterales</taxon>
        <taxon>Roseobacteraceae</taxon>
        <taxon>Tropicimonas</taxon>
    </lineage>
</organism>